<dbReference type="RefSeq" id="WP_144249364.1">
    <property type="nucleotide sequence ID" value="NZ_VLPK01000003.1"/>
</dbReference>
<evidence type="ECO:0000313" key="4">
    <source>
        <dbReference type="Proteomes" id="UP000318733"/>
    </source>
</evidence>
<dbReference type="Proteomes" id="UP000318733">
    <property type="component" value="Unassembled WGS sequence"/>
</dbReference>
<dbReference type="PANTHER" id="PTHR35340:SF10">
    <property type="entry name" value="CYTOPLASMIC PROTEIN"/>
    <property type="match status" value="1"/>
</dbReference>
<sequence length="531" mass="59275">MKRILLLLFVVLFAVACKKDKTATKPTSTTTDTTKTLPHVVLNIPAESIKLNPSGNAPLSAIISYTTTVPGHTKIEVEGRDGLGSEITQEFSDVGLTHNIPVLGLYANWDNIIDLSFKDSQGNVLAEAKLHIRTAALPVNTPTSMTIDVADRANMEPGFNLVSSFSGLPNPPQTPYIMDSYGRIRWCLDFSKNDNLKNLFYDCGIARLKNGDLYFADSSSGKIYEVDMMGKIIHSWSFPGYSFHHNVYEKPDGNFLITVNKDGSTHADGSPTIEDHILEIDRTSGNIVNEWNLLESLNEYRQTLNNDPQDWIHVNAVIYDPSDNTIIISGRVQGVFKLSYDNHVQWIIGPHKGWGKNQRGEDLNNYLLTPLDASGNKITNADILSGNKNSPDFEWNYYQHCPTILPSGDLLLFDNGTTRNFDGSLPNYSRAVEYKINKANMTIQQVWEYGKERGIETYSAIVSSVFYLPGSNHILFSPGFNVQNKNGSGGKIVEVDYATKKVVFQASVNNSNGWGWHRVYRIPLYVNNNAY</sequence>
<evidence type="ECO:0000259" key="2">
    <source>
        <dbReference type="Pfam" id="PF17425"/>
    </source>
</evidence>
<organism evidence="3 4">
    <name type="scientific">Mucilaginibacter corticis</name>
    <dbReference type="NCBI Taxonomy" id="2597670"/>
    <lineage>
        <taxon>Bacteria</taxon>
        <taxon>Pseudomonadati</taxon>
        <taxon>Bacteroidota</taxon>
        <taxon>Sphingobacteriia</taxon>
        <taxon>Sphingobacteriales</taxon>
        <taxon>Sphingobacteriaceae</taxon>
        <taxon>Mucilaginibacter</taxon>
    </lineage>
</organism>
<dbReference type="PROSITE" id="PS51257">
    <property type="entry name" value="PROKAR_LIPOPROTEIN"/>
    <property type="match status" value="1"/>
</dbReference>
<protein>
    <recommendedName>
        <fullName evidence="2">Arylsulfotransferase N-terminal domain-containing protein</fullName>
    </recommendedName>
</protein>
<feature type="signal peptide" evidence="1">
    <location>
        <begin position="1"/>
        <end position="18"/>
    </location>
</feature>
<dbReference type="InterPro" id="IPR038477">
    <property type="entry name" value="ASST_N_sf"/>
</dbReference>
<feature type="chain" id="PRO_5021793539" description="Arylsulfotransferase N-terminal domain-containing protein" evidence="1">
    <location>
        <begin position="19"/>
        <end position="531"/>
    </location>
</feature>
<reference evidence="3 4" key="1">
    <citation type="submission" date="2019-07" db="EMBL/GenBank/DDBJ databases">
        <authorList>
            <person name="Huq M.A."/>
        </authorList>
    </citation>
    <scope>NUCLEOTIDE SEQUENCE [LARGE SCALE GENOMIC DNA]</scope>
    <source>
        <strain evidence="3 4">MAH-19</strain>
    </source>
</reference>
<feature type="domain" description="Arylsulfotransferase N-terminal" evidence="2">
    <location>
        <begin position="48"/>
        <end position="134"/>
    </location>
</feature>
<evidence type="ECO:0000313" key="3">
    <source>
        <dbReference type="EMBL" id="TSJ39327.1"/>
    </source>
</evidence>
<comment type="caution">
    <text evidence="3">The sequence shown here is derived from an EMBL/GenBank/DDBJ whole genome shotgun (WGS) entry which is preliminary data.</text>
</comment>
<dbReference type="InterPro" id="IPR053143">
    <property type="entry name" value="Arylsulfate_ST"/>
</dbReference>
<dbReference type="SUPFAM" id="SSF101898">
    <property type="entry name" value="NHL repeat"/>
    <property type="match status" value="1"/>
</dbReference>
<dbReference type="Gene3D" id="2.60.40.3100">
    <property type="entry name" value="Arylsulphate sulphotransferase monomer, N-terminal domain"/>
    <property type="match status" value="1"/>
</dbReference>
<dbReference type="InterPro" id="IPR035391">
    <property type="entry name" value="Arylsulfotran_N"/>
</dbReference>
<dbReference type="InterPro" id="IPR010262">
    <property type="entry name" value="Arylsulfotransferase_bact"/>
</dbReference>
<keyword evidence="4" id="KW-1185">Reference proteome</keyword>
<evidence type="ECO:0000256" key="1">
    <source>
        <dbReference type="SAM" id="SignalP"/>
    </source>
</evidence>
<gene>
    <name evidence="3" type="ORF">FO440_16385</name>
</gene>
<dbReference type="EMBL" id="VLPK01000003">
    <property type="protein sequence ID" value="TSJ39327.1"/>
    <property type="molecule type" value="Genomic_DNA"/>
</dbReference>
<dbReference type="AlphaFoldDB" id="A0A556MHD8"/>
<keyword evidence="1" id="KW-0732">Signal</keyword>
<dbReference type="GO" id="GO:0004062">
    <property type="term" value="F:aryl sulfotransferase activity"/>
    <property type="evidence" value="ECO:0007669"/>
    <property type="project" value="InterPro"/>
</dbReference>
<dbReference type="OrthoDB" id="304912at2"/>
<dbReference type="Pfam" id="PF17425">
    <property type="entry name" value="Arylsulfotran_N"/>
    <property type="match status" value="1"/>
</dbReference>
<dbReference type="Pfam" id="PF05935">
    <property type="entry name" value="Arylsulfotrans"/>
    <property type="match status" value="1"/>
</dbReference>
<name>A0A556MHD8_9SPHI</name>
<accession>A0A556MHD8</accession>
<dbReference type="PANTHER" id="PTHR35340">
    <property type="entry name" value="PQQ ENZYME REPEAT PROTEIN-RELATED"/>
    <property type="match status" value="1"/>
</dbReference>
<proteinExistence type="predicted"/>